<feature type="binding site" evidence="8">
    <location>
        <position position="59"/>
    </location>
    <ligand>
        <name>Mg(2+)</name>
        <dbReference type="ChEBI" id="CHEBI:18420"/>
    </ligand>
</feature>
<dbReference type="RefSeq" id="WP_074225620.1">
    <property type="nucleotide sequence ID" value="NZ_FSRC01000002.1"/>
</dbReference>
<dbReference type="SUPFAM" id="SSF51395">
    <property type="entry name" value="FMN-linked oxidoreductases"/>
    <property type="match status" value="1"/>
</dbReference>
<dbReference type="Pfam" id="PF01884">
    <property type="entry name" value="PcrB"/>
    <property type="match status" value="1"/>
</dbReference>
<organism evidence="9 10">
    <name type="scientific">Algoriphagus halophilus</name>
    <dbReference type="NCBI Taxonomy" id="226505"/>
    <lineage>
        <taxon>Bacteria</taxon>
        <taxon>Pseudomonadati</taxon>
        <taxon>Bacteroidota</taxon>
        <taxon>Cytophagia</taxon>
        <taxon>Cytophagales</taxon>
        <taxon>Cyclobacteriaceae</taxon>
        <taxon>Algoriphagus</taxon>
    </lineage>
</organism>
<evidence type="ECO:0000256" key="3">
    <source>
        <dbReference type="ARBA" id="ARBA00022723"/>
    </source>
</evidence>
<dbReference type="PANTHER" id="PTHR40029:SF2">
    <property type="entry name" value="HEPTAPRENYLGLYCERYL PHOSPHATE SYNTHASE"/>
    <property type="match status" value="1"/>
</dbReference>
<keyword evidence="2 8" id="KW-0808">Transferase</keyword>
<evidence type="ECO:0000256" key="1">
    <source>
        <dbReference type="ARBA" id="ARBA00022516"/>
    </source>
</evidence>
<dbReference type="STRING" id="226505.SAMN05444394_2819"/>
<comment type="similarity">
    <text evidence="8">Belongs to the GGGP/HepGP synthase family. Group II subfamily.</text>
</comment>
<feature type="binding site" evidence="8">
    <location>
        <begin position="233"/>
        <end position="234"/>
    </location>
    <ligand>
        <name>sn-glycerol 1-phosphate</name>
        <dbReference type="ChEBI" id="CHEBI:57685"/>
    </ligand>
</feature>
<dbReference type="Gene3D" id="3.20.20.390">
    <property type="entry name" value="FMN-linked oxidoreductases"/>
    <property type="match status" value="1"/>
</dbReference>
<keyword evidence="4 8" id="KW-0460">Magnesium</keyword>
<evidence type="ECO:0000256" key="2">
    <source>
        <dbReference type="ARBA" id="ARBA00022679"/>
    </source>
</evidence>
<dbReference type="EC" id="2.5.1.41" evidence="8"/>
<keyword evidence="3 8" id="KW-0479">Metal-binding</keyword>
<feature type="binding site" evidence="8">
    <location>
        <position position="29"/>
    </location>
    <ligand>
        <name>Mg(2+)</name>
        <dbReference type="ChEBI" id="CHEBI:18420"/>
    </ligand>
</feature>
<reference evidence="10" key="1">
    <citation type="submission" date="2016-11" db="EMBL/GenBank/DDBJ databases">
        <authorList>
            <person name="Varghese N."/>
            <person name="Submissions S."/>
        </authorList>
    </citation>
    <scope>NUCLEOTIDE SEQUENCE [LARGE SCALE GENOMIC DNA]</scope>
    <source>
        <strain evidence="10">DSM 15292</strain>
    </source>
</reference>
<dbReference type="AlphaFoldDB" id="A0A1N6FY74"/>
<dbReference type="OrthoDB" id="9807235at2"/>
<keyword evidence="7 8" id="KW-1208">Phospholipid metabolism</keyword>
<dbReference type="InterPro" id="IPR038597">
    <property type="entry name" value="GGGP/HepGP_synthase_sf"/>
</dbReference>
<dbReference type="PANTHER" id="PTHR40029">
    <property type="match status" value="1"/>
</dbReference>
<evidence type="ECO:0000256" key="4">
    <source>
        <dbReference type="ARBA" id="ARBA00022842"/>
    </source>
</evidence>
<comment type="catalytic activity">
    <reaction evidence="8">
        <text>sn-glycerol 1-phosphate + (2E,6E,10E)-geranylgeranyl diphosphate = sn-3-O-(geranylgeranyl)glycerol 1-phosphate + diphosphate</text>
        <dbReference type="Rhea" id="RHEA:23404"/>
        <dbReference type="ChEBI" id="CHEBI:33019"/>
        <dbReference type="ChEBI" id="CHEBI:57677"/>
        <dbReference type="ChEBI" id="CHEBI:57685"/>
        <dbReference type="ChEBI" id="CHEBI:58756"/>
        <dbReference type="EC" id="2.5.1.41"/>
    </reaction>
</comment>
<evidence type="ECO:0000313" key="10">
    <source>
        <dbReference type="Proteomes" id="UP000185221"/>
    </source>
</evidence>
<name>A0A1N6FY74_9BACT</name>
<comment type="cofactor">
    <cofactor evidence="8">
        <name>Mg(2+)</name>
        <dbReference type="ChEBI" id="CHEBI:18420"/>
    </cofactor>
</comment>
<dbReference type="NCBIfam" id="TIGR01768">
    <property type="entry name" value="GGGP-family"/>
    <property type="match status" value="1"/>
</dbReference>
<protein>
    <recommendedName>
        <fullName evidence="8">Geranylgeranylglyceryl phosphate synthase</fullName>
        <shortName evidence="8">GGGP synthase</shortName>
        <shortName evidence="8">GGGPS</shortName>
        <ecNumber evidence="8">2.5.1.41</ecNumber>
    </recommendedName>
    <alternativeName>
        <fullName evidence="8">(S)-3-O-geranylgeranylglyceryl phosphate synthase</fullName>
    </alternativeName>
    <alternativeName>
        <fullName evidence="8">Phosphoglycerol geranylgeranyltransferase</fullName>
    </alternativeName>
</protein>
<dbReference type="HAMAP" id="MF_00112">
    <property type="entry name" value="GGGP_HepGP_synthase"/>
    <property type="match status" value="1"/>
</dbReference>
<evidence type="ECO:0000256" key="7">
    <source>
        <dbReference type="ARBA" id="ARBA00023264"/>
    </source>
</evidence>
<evidence type="ECO:0000313" key="9">
    <source>
        <dbReference type="EMBL" id="SIO00152.1"/>
    </source>
</evidence>
<proteinExistence type="inferred from homology"/>
<evidence type="ECO:0000256" key="6">
    <source>
        <dbReference type="ARBA" id="ARBA00023209"/>
    </source>
</evidence>
<dbReference type="GO" id="GO:0120536">
    <property type="term" value="F:heptaprenylglyceryl phosphate synthase activity"/>
    <property type="evidence" value="ECO:0007669"/>
    <property type="project" value="UniProtKB-ARBA"/>
</dbReference>
<feature type="binding site" evidence="8">
    <location>
        <begin position="211"/>
        <end position="212"/>
    </location>
    <ligand>
        <name>sn-glycerol 1-phosphate</name>
        <dbReference type="ChEBI" id="CHEBI:57685"/>
    </ligand>
</feature>
<dbReference type="EMBL" id="FSRC01000002">
    <property type="protein sequence ID" value="SIO00152.1"/>
    <property type="molecule type" value="Genomic_DNA"/>
</dbReference>
<keyword evidence="5 8" id="KW-0443">Lipid metabolism</keyword>
<dbReference type="InterPro" id="IPR039074">
    <property type="entry name" value="GGGP/HepGP_synthase_I"/>
</dbReference>
<gene>
    <name evidence="9" type="ORF">SAMN05444394_2819</name>
</gene>
<keyword evidence="1 8" id="KW-0444">Lipid biosynthesis</keyword>
<keyword evidence="10" id="KW-1185">Reference proteome</keyword>
<evidence type="ECO:0000256" key="5">
    <source>
        <dbReference type="ARBA" id="ARBA00023098"/>
    </source>
</evidence>
<comment type="caution">
    <text evidence="8">Lacks conserved residue(s) required for the propagation of feature annotation.</text>
</comment>
<dbReference type="GO" id="GO:0000287">
    <property type="term" value="F:magnesium ion binding"/>
    <property type="evidence" value="ECO:0007669"/>
    <property type="project" value="UniProtKB-UniRule"/>
</dbReference>
<comment type="function">
    <text evidence="8">Prenyltransferase that catalyzes the transfer of the geranylgeranyl moiety of geranylgeranyl diphosphate (GGPP) to the C3 hydroxyl of sn-glycerol-1-phosphate (G1P).</text>
</comment>
<evidence type="ECO:0000256" key="8">
    <source>
        <dbReference type="HAMAP-Rule" id="MF_00112"/>
    </source>
</evidence>
<dbReference type="GO" id="GO:0047294">
    <property type="term" value="F:phosphoglycerol geranylgeranyltransferase activity"/>
    <property type="evidence" value="ECO:0007669"/>
    <property type="project" value="UniProtKB-UniRule"/>
</dbReference>
<keyword evidence="6 8" id="KW-0594">Phospholipid biosynthesis</keyword>
<sequence>MLKREKKKVSKLLKEICQFKRKGLAWLIDPDKCPDPEILAKNFAWVKDSDLDLIFVGGSSNGKKDFSTVVDAVRQIAGPIPVVIFPGSQLQVSKNADAILFLSLISGRNPDYLIGQQIAAASKISKLGIEVLPTAYLLVNDGEITSVHAVSQTLPILNSQSILAKDTALAGHFLGMKYVFLDAGSGAKSQVSPQVIKLVKQEVPCPVIVGGGIDTLDKLKKTYEAGADLVVIGNSIEKDPSFLAEVLNYKSVYNLSLNVN</sequence>
<accession>A0A1N6FY74</accession>
<dbReference type="Proteomes" id="UP000185221">
    <property type="component" value="Unassembled WGS sequence"/>
</dbReference>
<dbReference type="NCBIfam" id="NF003198">
    <property type="entry name" value="PRK04169.1-2"/>
    <property type="match status" value="1"/>
</dbReference>
<dbReference type="GO" id="GO:0046474">
    <property type="term" value="P:glycerophospholipid biosynthetic process"/>
    <property type="evidence" value="ECO:0007669"/>
    <property type="project" value="UniProtKB-UniRule"/>
</dbReference>
<feature type="binding site" evidence="8">
    <location>
        <begin position="180"/>
        <end position="186"/>
    </location>
    <ligand>
        <name>sn-glycerol 1-phosphate</name>
        <dbReference type="ChEBI" id="CHEBI:57685"/>
    </ligand>
</feature>
<dbReference type="InterPro" id="IPR008205">
    <property type="entry name" value="GGGP_HepGP_synthase"/>
</dbReference>